<evidence type="ECO:0000256" key="11">
    <source>
        <dbReference type="HAMAP-Rule" id="MF_00493"/>
    </source>
</evidence>
<evidence type="ECO:0000256" key="1">
    <source>
        <dbReference type="ARBA" id="ARBA00003518"/>
    </source>
</evidence>
<keyword evidence="6 11" id="KW-0963">Cytoplasm</keyword>
<dbReference type="EMBL" id="NEVM01000001">
    <property type="protein sequence ID" value="OZI37709.1"/>
    <property type="molecule type" value="Genomic_DNA"/>
</dbReference>
<dbReference type="GO" id="GO:0097367">
    <property type="term" value="F:carbohydrate derivative binding"/>
    <property type="evidence" value="ECO:0007669"/>
    <property type="project" value="InterPro"/>
</dbReference>
<dbReference type="UniPathway" id="UPA00109">
    <property type="reaction ID" value="UER00181"/>
</dbReference>
<evidence type="ECO:0000256" key="5">
    <source>
        <dbReference type="ARBA" id="ARBA00013151"/>
    </source>
</evidence>
<evidence type="ECO:0000256" key="10">
    <source>
        <dbReference type="ARBA" id="ARBA00048810"/>
    </source>
</evidence>
<dbReference type="Pfam" id="PF00342">
    <property type="entry name" value="PGI"/>
    <property type="match status" value="1"/>
</dbReference>
<dbReference type="GO" id="GO:0004801">
    <property type="term" value="F:transaldolase activity"/>
    <property type="evidence" value="ECO:0007669"/>
    <property type="project" value="UniProtKB-UniRule"/>
</dbReference>
<keyword evidence="12" id="KW-0324">Glycolysis</keyword>
<evidence type="ECO:0000313" key="14">
    <source>
        <dbReference type="Proteomes" id="UP000216020"/>
    </source>
</evidence>
<dbReference type="Gene3D" id="3.40.50.10490">
    <property type="entry name" value="Glucose-6-phosphate isomerase like protein, domain 1"/>
    <property type="match status" value="3"/>
</dbReference>
<dbReference type="Proteomes" id="UP000216020">
    <property type="component" value="Unassembled WGS sequence"/>
</dbReference>
<dbReference type="InterPro" id="IPR013785">
    <property type="entry name" value="Aldolase_TIM"/>
</dbReference>
<evidence type="ECO:0000256" key="2">
    <source>
        <dbReference type="ARBA" id="ARBA00004496"/>
    </source>
</evidence>
<gene>
    <name evidence="11" type="primary">tal</name>
    <name evidence="13" type="ORF">CAL29_04800</name>
</gene>
<dbReference type="RefSeq" id="WP_094851810.1">
    <property type="nucleotide sequence ID" value="NZ_NEVM01000001.1"/>
</dbReference>
<dbReference type="PANTHER" id="PTHR10683">
    <property type="entry name" value="TRANSALDOLASE"/>
    <property type="match status" value="1"/>
</dbReference>
<name>A0A261SJV0_9BORD</name>
<dbReference type="EC" id="2.2.1.2" evidence="5 11"/>
<dbReference type="InterPro" id="IPR018225">
    <property type="entry name" value="Transaldolase_AS"/>
</dbReference>
<comment type="catalytic activity">
    <reaction evidence="10 11">
        <text>D-sedoheptulose 7-phosphate + D-glyceraldehyde 3-phosphate = D-erythrose 4-phosphate + beta-D-fructose 6-phosphate</text>
        <dbReference type="Rhea" id="RHEA:17053"/>
        <dbReference type="ChEBI" id="CHEBI:16897"/>
        <dbReference type="ChEBI" id="CHEBI:57483"/>
        <dbReference type="ChEBI" id="CHEBI:57634"/>
        <dbReference type="ChEBI" id="CHEBI:59776"/>
        <dbReference type="EC" id="2.2.1.2"/>
    </reaction>
</comment>
<dbReference type="InterPro" id="IPR001672">
    <property type="entry name" value="G6P_Isomerase"/>
</dbReference>
<dbReference type="PRINTS" id="PR00662">
    <property type="entry name" value="G6PISOMERASE"/>
</dbReference>
<comment type="caution">
    <text evidence="13">The sequence shown here is derived from an EMBL/GenBank/DDBJ whole genome shotgun (WGS) entry which is preliminary data.</text>
</comment>
<comment type="pathway">
    <text evidence="12">Carbohydrate degradation; glycolysis; D-glyceraldehyde 3-phosphate and glycerone phosphate from D-glucose: step 2/4.</text>
</comment>
<dbReference type="PROSITE" id="PS01054">
    <property type="entry name" value="TRANSALDOLASE_1"/>
    <property type="match status" value="1"/>
</dbReference>
<comment type="similarity">
    <text evidence="4 11">Belongs to the transaldolase family. Type 2 subfamily.</text>
</comment>
<sequence length="948" mass="100311">MSNDSNNKLRQLAQAGQAIWLDFLSRDFIANGGLAKLVAEDSLTGVTSNPSIFEKAIGHGSAYDGAMNEFLAQADADAGAVYEHLAVQDIQAAADVLRPVYDRLDGKDGYVSLEVSPYLAYDTEGTLAEARRLWRAVDRPNLMIKVPGTAQGVPAIRQLIAEGINVNVTLLFSREAYAQVAEAYVQGLEERVRTGGDIRRLASVASFFVSRIDTRIDKAIADRLAAGDAEAGALKALQGKVAIANAKLAYRDYQQLIASPRWKALAERGAHPQRLLWASTGTKNPAYPATLYVDTLIGPDTVNTMPSATMDAFRHGGAVSASLTQDVAGAQHVLDETRRLGLRLDQVTAELVDDGARQFSDAFDALLGSVAGKRNAFLGDRLNGVAYHLPEALEDAAGKALERARAEGWSRRLWQGDASMWTGGPEGKWVGWLAAGQGRQADPAAIAELARAVQADGYTHAVLLGMGGSSLGPEVLAQTLGTAGKGLKLHALDSTNPDEIGAVEQSVDLARTLFIVASKSGSTLEPEILNAYFHAATVKAVGEDQAGRHFVAVTDPGSKLEAAAKEAGYRAIFHGDPQIGGRYSVLSVFGLVPLGVLGHDVAAFMRETQPMVRACGPSAPPAANPGVRLGAILGAAAVSGRDKLTVFASPALASVGSWLEQLVAESTGKHGKGIVPVDLEPIGKPGDYGQDRVFVYLYREGDDRRLDAPVQALADAGHPVVRITLPRAGAIGQEFFRWEVATAVAGAVIGIDPFDQPDVEASKVKTRALTDAYEKTGKLAPETALLTDGDLTLYGDAALRADGTLEGALGAHLARLRAGDYAAVLAYIARNPAHERALTALRTLIRDQRRVATVGGFGPRFLHSTGQAYKGGPNSGVFLQITADPAHDLPIPGRKISFGTVQAAQAIGDLQVLAERGRRYLRVHIAGGRVEAGLARLLEAATRALQAR</sequence>
<evidence type="ECO:0000256" key="7">
    <source>
        <dbReference type="ARBA" id="ARBA00022679"/>
    </source>
</evidence>
<dbReference type="InterPro" id="IPR035476">
    <property type="entry name" value="SIS_PGI_1"/>
</dbReference>
<dbReference type="SUPFAM" id="SSF53697">
    <property type="entry name" value="SIS domain"/>
    <property type="match status" value="1"/>
</dbReference>
<proteinExistence type="inferred from homology"/>
<keyword evidence="12" id="KW-0312">Gluconeogenesis</keyword>
<dbReference type="SUPFAM" id="SSF51569">
    <property type="entry name" value="Aldolase"/>
    <property type="match status" value="1"/>
</dbReference>
<dbReference type="GO" id="GO:0006096">
    <property type="term" value="P:glycolytic process"/>
    <property type="evidence" value="ECO:0007669"/>
    <property type="project" value="UniProtKB-UniPathway"/>
</dbReference>
<dbReference type="GO" id="GO:0005737">
    <property type="term" value="C:cytoplasm"/>
    <property type="evidence" value="ECO:0007669"/>
    <property type="project" value="UniProtKB-SubCell"/>
</dbReference>
<dbReference type="OrthoDB" id="9809101at2"/>
<comment type="subcellular location">
    <subcellularLocation>
        <location evidence="2 11">Cytoplasm</location>
    </subcellularLocation>
</comment>
<reference evidence="14" key="1">
    <citation type="submission" date="2017-05" db="EMBL/GenBank/DDBJ databases">
        <title>Complete and WGS of Bordetella genogroups.</title>
        <authorList>
            <person name="Spilker T."/>
            <person name="Lipuma J."/>
        </authorList>
    </citation>
    <scope>NUCLEOTIDE SEQUENCE [LARGE SCALE GENOMIC DNA]</scope>
    <source>
        <strain evidence="14">AU16122</strain>
    </source>
</reference>
<evidence type="ECO:0000313" key="13">
    <source>
        <dbReference type="EMBL" id="OZI37709.1"/>
    </source>
</evidence>
<dbReference type="CDD" id="cd05015">
    <property type="entry name" value="SIS_PGI_1"/>
    <property type="match status" value="1"/>
</dbReference>
<dbReference type="HAMAP" id="MF_00493">
    <property type="entry name" value="Transaldolase_2"/>
    <property type="match status" value="1"/>
</dbReference>
<dbReference type="PROSITE" id="PS51463">
    <property type="entry name" value="P_GLUCOSE_ISOMERASE_3"/>
    <property type="match status" value="1"/>
</dbReference>
<dbReference type="PROSITE" id="PS00958">
    <property type="entry name" value="TRANSALDOLASE_2"/>
    <property type="match status" value="1"/>
</dbReference>
<evidence type="ECO:0000256" key="6">
    <source>
        <dbReference type="ARBA" id="ARBA00022490"/>
    </source>
</evidence>
<keyword evidence="9 11" id="KW-0704">Schiff base</keyword>
<evidence type="ECO:0000256" key="3">
    <source>
        <dbReference type="ARBA" id="ARBA00004857"/>
    </source>
</evidence>
<organism evidence="13 14">
    <name type="scientific">Bordetella genomosp. 10</name>
    <dbReference type="NCBI Taxonomy" id="1416804"/>
    <lineage>
        <taxon>Bacteria</taxon>
        <taxon>Pseudomonadati</taxon>
        <taxon>Pseudomonadota</taxon>
        <taxon>Betaproteobacteria</taxon>
        <taxon>Burkholderiales</taxon>
        <taxon>Alcaligenaceae</taxon>
        <taxon>Bordetella</taxon>
    </lineage>
</organism>
<dbReference type="UniPathway" id="UPA00115">
    <property type="reaction ID" value="UER00414"/>
</dbReference>
<feature type="active site" description="Schiff-base intermediate with substrate" evidence="11">
    <location>
        <position position="145"/>
    </location>
</feature>
<dbReference type="GO" id="GO:0006098">
    <property type="term" value="P:pentose-phosphate shunt"/>
    <property type="evidence" value="ECO:0007669"/>
    <property type="project" value="UniProtKB-UniRule"/>
</dbReference>
<dbReference type="GO" id="GO:0004347">
    <property type="term" value="F:glucose-6-phosphate isomerase activity"/>
    <property type="evidence" value="ECO:0007669"/>
    <property type="project" value="UniProtKB-EC"/>
</dbReference>
<dbReference type="InterPro" id="IPR004732">
    <property type="entry name" value="Transaldolase_2"/>
</dbReference>
<dbReference type="NCBIfam" id="NF002881">
    <property type="entry name" value="PRK03343.1"/>
    <property type="match status" value="1"/>
</dbReference>
<protein>
    <recommendedName>
        <fullName evidence="5 11">Transaldolase</fullName>
        <ecNumber evidence="5 11">2.2.1.2</ecNumber>
    </recommendedName>
</protein>
<dbReference type="Gene3D" id="3.20.20.70">
    <property type="entry name" value="Aldolase class I"/>
    <property type="match status" value="1"/>
</dbReference>
<keyword evidence="8 11" id="KW-0570">Pentose shunt</keyword>
<dbReference type="PANTHER" id="PTHR10683:SF31">
    <property type="entry name" value="TRANSALDOLASE"/>
    <property type="match status" value="1"/>
</dbReference>
<dbReference type="AlphaFoldDB" id="A0A261SJV0"/>
<dbReference type="Pfam" id="PF00923">
    <property type="entry name" value="TAL_FSA"/>
    <property type="match status" value="1"/>
</dbReference>
<dbReference type="InterPro" id="IPR001585">
    <property type="entry name" value="TAL/FSA"/>
</dbReference>
<dbReference type="GO" id="GO:0006094">
    <property type="term" value="P:gluconeogenesis"/>
    <property type="evidence" value="ECO:0007669"/>
    <property type="project" value="UniProtKB-KW"/>
</dbReference>
<dbReference type="InterPro" id="IPR046348">
    <property type="entry name" value="SIS_dom_sf"/>
</dbReference>
<keyword evidence="12" id="KW-0413">Isomerase</keyword>
<comment type="similarity">
    <text evidence="12">Belongs to the GPI family.</text>
</comment>
<evidence type="ECO:0000256" key="9">
    <source>
        <dbReference type="ARBA" id="ARBA00023270"/>
    </source>
</evidence>
<comment type="pathway">
    <text evidence="3 11">Carbohydrate degradation; pentose phosphate pathway; D-glyceraldehyde 3-phosphate and beta-D-fructose 6-phosphate from D-ribose 5-phosphate and D-xylulose 5-phosphate (non-oxidative stage): step 2/3.</text>
</comment>
<comment type="function">
    <text evidence="1 11">Transaldolase is important for the balance of metabolites in the pentose-phosphate pathway.</text>
</comment>
<evidence type="ECO:0000256" key="12">
    <source>
        <dbReference type="RuleBase" id="RU000612"/>
    </source>
</evidence>
<evidence type="ECO:0000256" key="8">
    <source>
        <dbReference type="ARBA" id="ARBA00023126"/>
    </source>
</evidence>
<dbReference type="CDD" id="cd00955">
    <property type="entry name" value="Transaldolase_like"/>
    <property type="match status" value="1"/>
</dbReference>
<keyword evidence="7 11" id="KW-0808">Transferase</keyword>
<accession>A0A261SJV0</accession>
<evidence type="ECO:0000256" key="4">
    <source>
        <dbReference type="ARBA" id="ARBA00008426"/>
    </source>
</evidence>
<dbReference type="NCBIfam" id="TIGR00876">
    <property type="entry name" value="tal_mycobact"/>
    <property type="match status" value="1"/>
</dbReference>
<keyword evidence="14" id="KW-1185">Reference proteome</keyword>
<comment type="catalytic activity">
    <reaction evidence="12">
        <text>alpha-D-glucose 6-phosphate = beta-D-fructose 6-phosphate</text>
        <dbReference type="Rhea" id="RHEA:11816"/>
        <dbReference type="ChEBI" id="CHEBI:57634"/>
        <dbReference type="ChEBI" id="CHEBI:58225"/>
        <dbReference type="EC" id="5.3.1.9"/>
    </reaction>
</comment>
<dbReference type="NCBIfam" id="NF007080">
    <property type="entry name" value="PRK09533.1"/>
    <property type="match status" value="1"/>
</dbReference>